<evidence type="ECO:0000256" key="4">
    <source>
        <dbReference type="ARBA" id="ARBA00022475"/>
    </source>
</evidence>
<feature type="domain" description="Histidine kinase" evidence="15">
    <location>
        <begin position="253"/>
        <end position="472"/>
    </location>
</feature>
<accession>A0A2N7JQ29</accession>
<proteinExistence type="predicted"/>
<evidence type="ECO:0000256" key="11">
    <source>
        <dbReference type="ARBA" id="ARBA00022989"/>
    </source>
</evidence>
<dbReference type="Gene3D" id="1.10.287.130">
    <property type="match status" value="1"/>
</dbReference>
<evidence type="ECO:0000256" key="3">
    <source>
        <dbReference type="ARBA" id="ARBA00012438"/>
    </source>
</evidence>
<evidence type="ECO:0000256" key="1">
    <source>
        <dbReference type="ARBA" id="ARBA00000085"/>
    </source>
</evidence>
<comment type="subcellular location">
    <subcellularLocation>
        <location evidence="2">Cell membrane</location>
        <topology evidence="2">Multi-pass membrane protein</topology>
    </subcellularLocation>
</comment>
<evidence type="ECO:0000256" key="10">
    <source>
        <dbReference type="ARBA" id="ARBA00022840"/>
    </source>
</evidence>
<dbReference type="GO" id="GO:0000155">
    <property type="term" value="F:phosphorelay sensor kinase activity"/>
    <property type="evidence" value="ECO:0007669"/>
    <property type="project" value="InterPro"/>
</dbReference>
<dbReference type="CDD" id="cd00082">
    <property type="entry name" value="HisKA"/>
    <property type="match status" value="1"/>
</dbReference>
<comment type="caution">
    <text evidence="17">The sequence shown here is derived from an EMBL/GenBank/DDBJ whole genome shotgun (WGS) entry which is preliminary data.</text>
</comment>
<dbReference type="SMART" id="SM00387">
    <property type="entry name" value="HATPase_c"/>
    <property type="match status" value="1"/>
</dbReference>
<feature type="transmembrane region" description="Helical" evidence="14">
    <location>
        <begin position="134"/>
        <end position="152"/>
    </location>
</feature>
<dbReference type="SUPFAM" id="SSF47384">
    <property type="entry name" value="Homodimeric domain of signal transducing histidine kinase"/>
    <property type="match status" value="1"/>
</dbReference>
<feature type="transmembrane region" description="Helical" evidence="14">
    <location>
        <begin position="173"/>
        <end position="191"/>
    </location>
</feature>
<dbReference type="AlphaFoldDB" id="A0A2N7JQ29"/>
<dbReference type="Gene3D" id="6.10.340.10">
    <property type="match status" value="1"/>
</dbReference>
<keyword evidence="11 14" id="KW-1133">Transmembrane helix</keyword>
<dbReference type="InterPro" id="IPR003660">
    <property type="entry name" value="HAMP_dom"/>
</dbReference>
<gene>
    <name evidence="17" type="ORF">BCT54_24220</name>
</gene>
<dbReference type="Pfam" id="PF02518">
    <property type="entry name" value="HATPase_c"/>
    <property type="match status" value="1"/>
</dbReference>
<dbReference type="SUPFAM" id="SSF55874">
    <property type="entry name" value="ATPase domain of HSP90 chaperone/DNA topoisomerase II/histidine kinase"/>
    <property type="match status" value="1"/>
</dbReference>
<dbReference type="InterPro" id="IPR005467">
    <property type="entry name" value="His_kinase_dom"/>
</dbReference>
<evidence type="ECO:0000256" key="6">
    <source>
        <dbReference type="ARBA" id="ARBA00022679"/>
    </source>
</evidence>
<keyword evidence="12" id="KW-0902">Two-component regulatory system</keyword>
<dbReference type="InterPro" id="IPR003594">
    <property type="entry name" value="HATPase_dom"/>
</dbReference>
<reference evidence="18" key="1">
    <citation type="submission" date="2016-07" db="EMBL/GenBank/DDBJ databases">
        <title>Nontailed viruses are major unrecognized killers of bacteria in the ocean.</title>
        <authorList>
            <person name="Kauffman K."/>
            <person name="Hussain F."/>
            <person name="Yang J."/>
            <person name="Arevalo P."/>
            <person name="Brown J."/>
            <person name="Cutler M."/>
            <person name="Kelly L."/>
            <person name="Polz M.F."/>
        </authorList>
    </citation>
    <scope>NUCLEOTIDE SEQUENCE [LARGE SCALE GENOMIC DNA]</scope>
    <source>
        <strain evidence="18">10N.261.48.B5</strain>
    </source>
</reference>
<dbReference type="EC" id="2.7.13.3" evidence="3"/>
<sequence length="477" mass="53499">MKIDYKLKLIHKFFFAFCITSFVAVCIMLALIMQNLSSGFHDFIKEAESSYIKQVSQKLGEYYQTNGSWQSLKEDEKHWRRLVGTRKGPEERESLALPTDTTGMSQLLQTQRRLSLYDVDKTVVVGRSRIDESAFTHAIVLDGVVIGWLSYVPSRLAEHSPANAFLAEQYQSYVAITLAVIALAFITAWLFSRHLVAPIFKVNEGTTQLIQGNFSTRVESASNDELGVLTDNINVLAQTLEKNKTERSKWMSDVAHELKTPLTVVRGQLNAIQDGIFKADEKRLQVMIDQIDSMSHLVGDIYQLSITDIGGLSYQKSSFDLVDLLKGILLGFKVKTDELGLGLECESLYTKEHTACFVVADRERLTQLFTNILENSCRYTDAPGSIALSLHKDKNTIEVAIEDTSPSIPEQDFTRVFERFYRVEQSRSREHGGSGIGLALCHQIIEAHQGTICAKKSVLGGVKMMITLPIHHHTGSQ</sequence>
<dbReference type="InterPro" id="IPR036890">
    <property type="entry name" value="HATPase_C_sf"/>
</dbReference>
<keyword evidence="9 17" id="KW-0418">Kinase</keyword>
<dbReference type="Pfam" id="PF00512">
    <property type="entry name" value="HisKA"/>
    <property type="match status" value="1"/>
</dbReference>
<evidence type="ECO:0000256" key="9">
    <source>
        <dbReference type="ARBA" id="ARBA00022777"/>
    </source>
</evidence>
<evidence type="ECO:0000259" key="15">
    <source>
        <dbReference type="PROSITE" id="PS50109"/>
    </source>
</evidence>
<dbReference type="SMART" id="SM00388">
    <property type="entry name" value="HisKA"/>
    <property type="match status" value="1"/>
</dbReference>
<dbReference type="InterPro" id="IPR050398">
    <property type="entry name" value="HssS/ArlS-like"/>
</dbReference>
<evidence type="ECO:0000256" key="13">
    <source>
        <dbReference type="ARBA" id="ARBA00023136"/>
    </source>
</evidence>
<dbReference type="FunFam" id="3.30.565.10:FF:000006">
    <property type="entry name" value="Sensor histidine kinase WalK"/>
    <property type="match status" value="1"/>
</dbReference>
<name>A0A2N7JQ29_VIBSP</name>
<dbReference type="Gene3D" id="3.30.565.10">
    <property type="entry name" value="Histidine kinase-like ATPase, C-terminal domain"/>
    <property type="match status" value="1"/>
</dbReference>
<keyword evidence="10" id="KW-0067">ATP-binding</keyword>
<dbReference type="InterPro" id="IPR003661">
    <property type="entry name" value="HisK_dim/P_dom"/>
</dbReference>
<protein>
    <recommendedName>
        <fullName evidence="3">histidine kinase</fullName>
        <ecNumber evidence="3">2.7.13.3</ecNumber>
    </recommendedName>
</protein>
<evidence type="ECO:0000313" key="17">
    <source>
        <dbReference type="EMBL" id="PMM50285.1"/>
    </source>
</evidence>
<dbReference type="Pfam" id="PF00672">
    <property type="entry name" value="HAMP"/>
    <property type="match status" value="1"/>
</dbReference>
<dbReference type="PANTHER" id="PTHR45528">
    <property type="entry name" value="SENSOR HISTIDINE KINASE CPXA"/>
    <property type="match status" value="1"/>
</dbReference>
<dbReference type="InterPro" id="IPR004358">
    <property type="entry name" value="Sig_transdc_His_kin-like_C"/>
</dbReference>
<dbReference type="PROSITE" id="PS50109">
    <property type="entry name" value="HIS_KIN"/>
    <property type="match status" value="1"/>
</dbReference>
<evidence type="ECO:0000256" key="14">
    <source>
        <dbReference type="SAM" id="Phobius"/>
    </source>
</evidence>
<evidence type="ECO:0000256" key="2">
    <source>
        <dbReference type="ARBA" id="ARBA00004651"/>
    </source>
</evidence>
<feature type="transmembrane region" description="Helical" evidence="14">
    <location>
        <begin position="12"/>
        <end position="33"/>
    </location>
</feature>
<feature type="domain" description="HAMP" evidence="16">
    <location>
        <begin position="193"/>
        <end position="245"/>
    </location>
</feature>
<dbReference type="GO" id="GO:0005886">
    <property type="term" value="C:plasma membrane"/>
    <property type="evidence" value="ECO:0007669"/>
    <property type="project" value="UniProtKB-SubCell"/>
</dbReference>
<evidence type="ECO:0000259" key="16">
    <source>
        <dbReference type="PROSITE" id="PS50885"/>
    </source>
</evidence>
<keyword evidence="4" id="KW-1003">Cell membrane</keyword>
<keyword evidence="7 14" id="KW-0812">Transmembrane</keyword>
<dbReference type="GO" id="GO:0005524">
    <property type="term" value="F:ATP binding"/>
    <property type="evidence" value="ECO:0007669"/>
    <property type="project" value="UniProtKB-KW"/>
</dbReference>
<keyword evidence="8" id="KW-0547">Nucleotide-binding</keyword>
<dbReference type="PRINTS" id="PR00344">
    <property type="entry name" value="BCTRLSENSOR"/>
</dbReference>
<keyword evidence="5" id="KW-0597">Phosphoprotein</keyword>
<dbReference type="RefSeq" id="WP_102552647.1">
    <property type="nucleotide sequence ID" value="NZ_MCZF01000156.1"/>
</dbReference>
<keyword evidence="6" id="KW-0808">Transferase</keyword>
<dbReference type="EMBL" id="MCZF01000156">
    <property type="protein sequence ID" value="PMM50285.1"/>
    <property type="molecule type" value="Genomic_DNA"/>
</dbReference>
<evidence type="ECO:0000313" key="18">
    <source>
        <dbReference type="Proteomes" id="UP000235533"/>
    </source>
</evidence>
<evidence type="ECO:0000256" key="12">
    <source>
        <dbReference type="ARBA" id="ARBA00023012"/>
    </source>
</evidence>
<dbReference type="PROSITE" id="PS50885">
    <property type="entry name" value="HAMP"/>
    <property type="match status" value="1"/>
</dbReference>
<dbReference type="CDD" id="cd06225">
    <property type="entry name" value="HAMP"/>
    <property type="match status" value="1"/>
</dbReference>
<dbReference type="Proteomes" id="UP000235533">
    <property type="component" value="Unassembled WGS sequence"/>
</dbReference>
<evidence type="ECO:0000256" key="7">
    <source>
        <dbReference type="ARBA" id="ARBA00022692"/>
    </source>
</evidence>
<dbReference type="SUPFAM" id="SSF158472">
    <property type="entry name" value="HAMP domain-like"/>
    <property type="match status" value="1"/>
</dbReference>
<dbReference type="InterPro" id="IPR036097">
    <property type="entry name" value="HisK_dim/P_sf"/>
</dbReference>
<keyword evidence="13 14" id="KW-0472">Membrane</keyword>
<evidence type="ECO:0000256" key="5">
    <source>
        <dbReference type="ARBA" id="ARBA00022553"/>
    </source>
</evidence>
<dbReference type="SMART" id="SM00304">
    <property type="entry name" value="HAMP"/>
    <property type="match status" value="1"/>
</dbReference>
<organism evidence="17 18">
    <name type="scientific">Vibrio splendidus</name>
    <dbReference type="NCBI Taxonomy" id="29497"/>
    <lineage>
        <taxon>Bacteria</taxon>
        <taxon>Pseudomonadati</taxon>
        <taxon>Pseudomonadota</taxon>
        <taxon>Gammaproteobacteria</taxon>
        <taxon>Vibrionales</taxon>
        <taxon>Vibrionaceae</taxon>
        <taxon>Vibrio</taxon>
    </lineage>
</organism>
<evidence type="ECO:0000256" key="8">
    <source>
        <dbReference type="ARBA" id="ARBA00022741"/>
    </source>
</evidence>
<dbReference type="PANTHER" id="PTHR45528:SF1">
    <property type="entry name" value="SENSOR HISTIDINE KINASE CPXA"/>
    <property type="match status" value="1"/>
</dbReference>
<comment type="catalytic activity">
    <reaction evidence="1">
        <text>ATP + protein L-histidine = ADP + protein N-phospho-L-histidine.</text>
        <dbReference type="EC" id="2.7.13.3"/>
    </reaction>
</comment>